<dbReference type="GO" id="GO:0004222">
    <property type="term" value="F:metalloendopeptidase activity"/>
    <property type="evidence" value="ECO:0007669"/>
    <property type="project" value="InterPro"/>
</dbReference>
<feature type="region of interest" description="Disordered" evidence="8">
    <location>
        <begin position="353"/>
        <end position="374"/>
    </location>
</feature>
<evidence type="ECO:0000313" key="10">
    <source>
        <dbReference type="Proteomes" id="UP001497744"/>
    </source>
</evidence>
<comment type="similarity">
    <text evidence="2">Belongs to the endoribonuclease YbeY family.</text>
</comment>
<dbReference type="GO" id="GO:0006364">
    <property type="term" value="P:rRNA processing"/>
    <property type="evidence" value="ECO:0007669"/>
    <property type="project" value="InterPro"/>
</dbReference>
<gene>
    <name evidence="9" type="ORF">BcabD6B2_57240</name>
</gene>
<keyword evidence="10" id="KW-1185">Reference proteome</keyword>
<keyword evidence="6" id="KW-0378">Hydrolase</keyword>
<dbReference type="Proteomes" id="UP001497744">
    <property type="component" value="Unassembled WGS sequence"/>
</dbReference>
<dbReference type="SUPFAM" id="SSF55486">
    <property type="entry name" value="Metalloproteases ('zincins'), catalytic domain"/>
    <property type="match status" value="1"/>
</dbReference>
<dbReference type="GeneID" id="94197769"/>
<keyword evidence="3" id="KW-0540">Nuclease</keyword>
<reference evidence="9 10" key="1">
    <citation type="submission" date="2021-06" db="EMBL/GenBank/DDBJ databases">
        <title>Genome sequence of Babesia caballi.</title>
        <authorList>
            <person name="Yamagishi J."/>
            <person name="Kidaka T."/>
            <person name="Ochi A."/>
        </authorList>
    </citation>
    <scope>NUCLEOTIDE SEQUENCE [LARGE SCALE GENOMIC DNA]</scope>
    <source>
        <strain evidence="9">USDA-D6B2</strain>
    </source>
</reference>
<evidence type="ECO:0000256" key="7">
    <source>
        <dbReference type="ARBA" id="ARBA00022833"/>
    </source>
</evidence>
<proteinExistence type="inferred from homology"/>
<organism evidence="9 10">
    <name type="scientific">Babesia caballi</name>
    <dbReference type="NCBI Taxonomy" id="5871"/>
    <lineage>
        <taxon>Eukaryota</taxon>
        <taxon>Sar</taxon>
        <taxon>Alveolata</taxon>
        <taxon>Apicomplexa</taxon>
        <taxon>Aconoidasida</taxon>
        <taxon>Piroplasmida</taxon>
        <taxon>Babesiidae</taxon>
        <taxon>Babesia</taxon>
    </lineage>
</organism>
<dbReference type="InterPro" id="IPR023091">
    <property type="entry name" value="MetalPrtase_cat_dom_sf_prd"/>
</dbReference>
<dbReference type="Gene3D" id="3.40.390.30">
    <property type="entry name" value="Metalloproteases ('zincins'), catalytic domain"/>
    <property type="match status" value="1"/>
</dbReference>
<evidence type="ECO:0000313" key="9">
    <source>
        <dbReference type="EMBL" id="GIX66288.1"/>
    </source>
</evidence>
<dbReference type="PROSITE" id="PS01306">
    <property type="entry name" value="UPF0054"/>
    <property type="match status" value="1"/>
</dbReference>
<dbReference type="InterPro" id="IPR020549">
    <property type="entry name" value="YbeY_CS"/>
</dbReference>
<evidence type="ECO:0000256" key="4">
    <source>
        <dbReference type="ARBA" id="ARBA00022723"/>
    </source>
</evidence>
<evidence type="ECO:0000256" key="5">
    <source>
        <dbReference type="ARBA" id="ARBA00022759"/>
    </source>
</evidence>
<dbReference type="Pfam" id="PF02130">
    <property type="entry name" value="YbeY"/>
    <property type="match status" value="1"/>
</dbReference>
<evidence type="ECO:0000256" key="3">
    <source>
        <dbReference type="ARBA" id="ARBA00022722"/>
    </source>
</evidence>
<dbReference type="AlphaFoldDB" id="A0AAV4M2T6"/>
<dbReference type="InterPro" id="IPR002036">
    <property type="entry name" value="YbeY"/>
</dbReference>
<dbReference type="GO" id="GO:0004519">
    <property type="term" value="F:endonuclease activity"/>
    <property type="evidence" value="ECO:0007669"/>
    <property type="project" value="UniProtKB-KW"/>
</dbReference>
<keyword evidence="4" id="KW-0479">Metal-binding</keyword>
<comment type="caution">
    <text evidence="9">The sequence shown here is derived from an EMBL/GenBank/DDBJ whole genome shotgun (WGS) entry which is preliminary data.</text>
</comment>
<dbReference type="GO" id="GO:0046872">
    <property type="term" value="F:metal ion binding"/>
    <property type="evidence" value="ECO:0007669"/>
    <property type="project" value="UniProtKB-KW"/>
</dbReference>
<protein>
    <submittedName>
        <fullName evidence="9">rRNA maturation factor, putative</fullName>
    </submittedName>
</protein>
<sequence>MPVCASAQSSYDGRRFVVQTAIVARCAASGANPDNLSTLISSLRLLMRVDVCCVVAQCLLITSVLPTFLLSPRPAAAATTAFLNGLGGGDCRLLPLYRIHARPGRCLTRQWYKQRRLHVRCCATPPRTLPVAPVPNEITVVNHQDAHFVDESLIHDTCQLYRSALGLVGPGAHVTRSSFEDFGVDVLIVDRGAMAAANLSAFGRHAPTDIISHPENARYVRSEYHLNRSPQQAAEFRHLGEILLCPGRCPPTDPFPPPHAHNASSDYIAEQMRTDRQLQGPSAPPPEGPRGVALRAQGISDLNVRLCYLLAHGILHLLGYDHKTDADFEEMLHQEDRLLDKFACLYESRGDGPYTIRPGGSRPSGPLSHLRIND</sequence>
<name>A0AAV4M2T6_BABCB</name>
<evidence type="ECO:0000256" key="2">
    <source>
        <dbReference type="ARBA" id="ARBA00010875"/>
    </source>
</evidence>
<keyword evidence="5" id="KW-0255">Endonuclease</keyword>
<comment type="cofactor">
    <cofactor evidence="1">
        <name>Zn(2+)</name>
        <dbReference type="ChEBI" id="CHEBI:29105"/>
    </cofactor>
</comment>
<dbReference type="HAMAP" id="MF_00009">
    <property type="entry name" value="Endoribonucl_YbeY"/>
    <property type="match status" value="1"/>
</dbReference>
<keyword evidence="7" id="KW-0862">Zinc</keyword>
<evidence type="ECO:0000256" key="1">
    <source>
        <dbReference type="ARBA" id="ARBA00001947"/>
    </source>
</evidence>
<evidence type="ECO:0000256" key="8">
    <source>
        <dbReference type="SAM" id="MobiDB-lite"/>
    </source>
</evidence>
<evidence type="ECO:0000256" key="6">
    <source>
        <dbReference type="ARBA" id="ARBA00022801"/>
    </source>
</evidence>
<dbReference type="EMBL" id="BPLF01000006">
    <property type="protein sequence ID" value="GIX66288.1"/>
    <property type="molecule type" value="Genomic_DNA"/>
</dbReference>
<accession>A0AAV4M2T6</accession>
<dbReference type="RefSeq" id="XP_067718357.1">
    <property type="nucleotide sequence ID" value="XM_067862256.1"/>
</dbReference>